<protein>
    <recommendedName>
        <fullName evidence="1">DUF7730 domain-containing protein</fullName>
    </recommendedName>
</protein>
<dbReference type="AlphaFoldDB" id="A0A0U1LJY7"/>
<dbReference type="STRING" id="28573.A0A0U1LJY7"/>
<evidence type="ECO:0000259" key="1">
    <source>
        <dbReference type="Pfam" id="PF24864"/>
    </source>
</evidence>
<sequence>MSSHCSVRYSETVNLLYDNMFDFDSLDTVVSLSRTVLKTRLDRIRKVRLQDKFPYDFYVKSDVPDGKFDIMPDPSRVPPYDAETWEQTAACWQVYWDLKNYKWTLEGLYWTS</sequence>
<dbReference type="OrthoDB" id="4757095at2759"/>
<dbReference type="EMBL" id="CVMT01000001">
    <property type="protein sequence ID" value="CRG83318.1"/>
    <property type="molecule type" value="Genomic_DNA"/>
</dbReference>
<evidence type="ECO:0000313" key="3">
    <source>
        <dbReference type="Proteomes" id="UP000054383"/>
    </source>
</evidence>
<dbReference type="Proteomes" id="UP000054383">
    <property type="component" value="Unassembled WGS sequence"/>
</dbReference>
<dbReference type="Pfam" id="PF24864">
    <property type="entry name" value="DUF7730"/>
    <property type="match status" value="1"/>
</dbReference>
<feature type="domain" description="DUF7730" evidence="1">
    <location>
        <begin position="4"/>
        <end position="89"/>
    </location>
</feature>
<proteinExistence type="predicted"/>
<dbReference type="InterPro" id="IPR056632">
    <property type="entry name" value="DUF7730"/>
</dbReference>
<keyword evidence="3" id="KW-1185">Reference proteome</keyword>
<accession>A0A0U1LJY7</accession>
<gene>
    <name evidence="2" type="ORF">PISL3812_00669</name>
</gene>
<evidence type="ECO:0000313" key="2">
    <source>
        <dbReference type="EMBL" id="CRG83318.1"/>
    </source>
</evidence>
<name>A0A0U1LJY7_TALIS</name>
<organism evidence="2 3">
    <name type="scientific">Talaromyces islandicus</name>
    <name type="common">Penicillium islandicum</name>
    <dbReference type="NCBI Taxonomy" id="28573"/>
    <lineage>
        <taxon>Eukaryota</taxon>
        <taxon>Fungi</taxon>
        <taxon>Dikarya</taxon>
        <taxon>Ascomycota</taxon>
        <taxon>Pezizomycotina</taxon>
        <taxon>Eurotiomycetes</taxon>
        <taxon>Eurotiomycetidae</taxon>
        <taxon>Eurotiales</taxon>
        <taxon>Trichocomaceae</taxon>
        <taxon>Talaromyces</taxon>
        <taxon>Talaromyces sect. Islandici</taxon>
    </lineage>
</organism>
<reference evidence="2 3" key="1">
    <citation type="submission" date="2015-04" db="EMBL/GenBank/DDBJ databases">
        <authorList>
            <person name="Syromyatnikov M.Y."/>
            <person name="Popov V.N."/>
        </authorList>
    </citation>
    <scope>NUCLEOTIDE SEQUENCE [LARGE SCALE GENOMIC DNA]</scope>
    <source>
        <strain evidence="2">WF-38-12</strain>
    </source>
</reference>